<comment type="caution">
    <text evidence="8">The sequence shown here is derived from an EMBL/GenBank/DDBJ whole genome shotgun (WGS) entry which is preliminary data.</text>
</comment>
<evidence type="ECO:0000256" key="5">
    <source>
        <dbReference type="ARBA" id="ARBA00023136"/>
    </source>
</evidence>
<dbReference type="AlphaFoldDB" id="A0A7V6A474"/>
<proteinExistence type="predicted"/>
<feature type="transmembrane region" description="Helical" evidence="6">
    <location>
        <begin position="101"/>
        <end position="121"/>
    </location>
</feature>
<dbReference type="InterPro" id="IPR018076">
    <property type="entry name" value="T2SS_GspF_dom"/>
</dbReference>
<keyword evidence="3 6" id="KW-0812">Transmembrane</keyword>
<feature type="transmembrane region" description="Helical" evidence="6">
    <location>
        <begin position="133"/>
        <end position="151"/>
    </location>
</feature>
<keyword evidence="5 6" id="KW-0472">Membrane</keyword>
<organism evidence="8">
    <name type="scientific">Desulfobacca acetoxidans</name>
    <dbReference type="NCBI Taxonomy" id="60893"/>
    <lineage>
        <taxon>Bacteria</taxon>
        <taxon>Pseudomonadati</taxon>
        <taxon>Thermodesulfobacteriota</taxon>
        <taxon>Desulfobaccia</taxon>
        <taxon>Desulfobaccales</taxon>
        <taxon>Desulfobaccaceae</taxon>
        <taxon>Desulfobacca</taxon>
    </lineage>
</organism>
<accession>A0A7V6A474</accession>
<evidence type="ECO:0000256" key="6">
    <source>
        <dbReference type="SAM" id="Phobius"/>
    </source>
</evidence>
<feature type="transmembrane region" description="Helical" evidence="6">
    <location>
        <begin position="281"/>
        <end position="306"/>
    </location>
</feature>
<name>A0A7V6A474_9BACT</name>
<feature type="domain" description="Type II secretion system protein GspF" evidence="7">
    <location>
        <begin position="170"/>
        <end position="298"/>
    </location>
</feature>
<dbReference type="GO" id="GO:0005886">
    <property type="term" value="C:plasma membrane"/>
    <property type="evidence" value="ECO:0007669"/>
    <property type="project" value="UniProtKB-SubCell"/>
</dbReference>
<sequence>MESSMLAILAATFGAVGLMTFGLLVYTSTRKEIQERFAKTKTDLAPMVRRRAKGANLLDQVLEIISSFGNMTLGKEKDKPRITDLRLTLIQAGFRYTNSVAVFYGIKAITTMAFPLCYLGYVMWTCKVTSMNLSIALGLAALGYYLPNYLLRRALNKRQDRIDKALPDVLDLMIVSMEAGLSLQATLNHVADEVLRISKDFCRELRITNAELRTGIPRDNALKNLGERTGVQSVKSLVALMIQSEKMGASIAQSLRTHADFVRVQRAQRAEELAAKLPIKIIFPTLFCIFPSIFIVILGPAALQIYHVLLKK</sequence>
<dbReference type="EMBL" id="DTGR01000141">
    <property type="protein sequence ID" value="HHS29805.1"/>
    <property type="molecule type" value="Genomic_DNA"/>
</dbReference>
<evidence type="ECO:0000259" key="7">
    <source>
        <dbReference type="Pfam" id="PF00482"/>
    </source>
</evidence>
<evidence type="ECO:0000256" key="4">
    <source>
        <dbReference type="ARBA" id="ARBA00022989"/>
    </source>
</evidence>
<protein>
    <submittedName>
        <fullName evidence="8">Type II secretion system F family protein</fullName>
    </submittedName>
</protein>
<dbReference type="Pfam" id="PF00482">
    <property type="entry name" value="T2SSF"/>
    <property type="match status" value="1"/>
</dbReference>
<feature type="transmembrane region" description="Helical" evidence="6">
    <location>
        <begin position="6"/>
        <end position="26"/>
    </location>
</feature>
<dbReference type="PANTHER" id="PTHR35007">
    <property type="entry name" value="INTEGRAL MEMBRANE PROTEIN-RELATED"/>
    <property type="match status" value="1"/>
</dbReference>
<evidence type="ECO:0000256" key="2">
    <source>
        <dbReference type="ARBA" id="ARBA00022475"/>
    </source>
</evidence>
<evidence type="ECO:0000313" key="8">
    <source>
        <dbReference type="EMBL" id="HHS29805.1"/>
    </source>
</evidence>
<dbReference type="PANTHER" id="PTHR35007:SF2">
    <property type="entry name" value="PILUS ASSEMBLE PROTEIN"/>
    <property type="match status" value="1"/>
</dbReference>
<gene>
    <name evidence="8" type="ORF">ENV52_08910</name>
</gene>
<keyword evidence="2" id="KW-1003">Cell membrane</keyword>
<keyword evidence="4 6" id="KW-1133">Transmembrane helix</keyword>
<reference evidence="8" key="1">
    <citation type="journal article" date="2020" name="mSystems">
        <title>Genome- and Community-Level Interaction Insights into Carbon Utilization and Element Cycling Functions of Hydrothermarchaeota in Hydrothermal Sediment.</title>
        <authorList>
            <person name="Zhou Z."/>
            <person name="Liu Y."/>
            <person name="Xu W."/>
            <person name="Pan J."/>
            <person name="Luo Z.H."/>
            <person name="Li M."/>
        </authorList>
    </citation>
    <scope>NUCLEOTIDE SEQUENCE [LARGE SCALE GENOMIC DNA]</scope>
    <source>
        <strain evidence="8">SpSt-767</strain>
    </source>
</reference>
<comment type="subcellular location">
    <subcellularLocation>
        <location evidence="1">Cell membrane</location>
        <topology evidence="1">Multi-pass membrane protein</topology>
    </subcellularLocation>
</comment>
<evidence type="ECO:0000256" key="3">
    <source>
        <dbReference type="ARBA" id="ARBA00022692"/>
    </source>
</evidence>
<evidence type="ECO:0000256" key="1">
    <source>
        <dbReference type="ARBA" id="ARBA00004651"/>
    </source>
</evidence>